<accession>A0A6P1TMT6</accession>
<gene>
    <name evidence="3" type="ORF">Ana3638_17240</name>
</gene>
<dbReference type="EMBL" id="CP048000">
    <property type="protein sequence ID" value="QHQ62314.1"/>
    <property type="molecule type" value="Genomic_DNA"/>
</dbReference>
<dbReference type="InterPro" id="IPR000683">
    <property type="entry name" value="Gfo/Idh/MocA-like_OxRdtase_N"/>
</dbReference>
<sequence length="329" mass="36748">MIRFATIGTSKITRQLLGAAAQLDNFKLLGAYSRELEKAESFGREFGAELFFHNLDDLADCSMIDAVYIASPNSLHYDQTVKMLRSGKHVLCEKSMGANVKEVKSMLQVAKDNNVKLLEAMRPIFDPGQKLIKENLSKIGTVRRVTLDFCQYSSRYDAFKKGETANIFDPKLSAGALMDIGVYCVHSLIDLFGHPDSVNSASVILSNGIDGAGSILAKYEDMISELIYSKITNSQVPSQIQGENGVILIPHISSPRNFKIKYNDNSEEEIVAEACENNMIYELNTFMEAIEKNEKLDYYNEVSLNAIKVMDQVRKQLGIIFPSDNRTDI</sequence>
<dbReference type="KEGG" id="anr:Ana3638_17240"/>
<evidence type="ECO:0000259" key="2">
    <source>
        <dbReference type="Pfam" id="PF22725"/>
    </source>
</evidence>
<dbReference type="PANTHER" id="PTHR43054">
    <property type="match status" value="1"/>
</dbReference>
<feature type="domain" description="GFO/IDH/MocA-like oxidoreductase" evidence="2">
    <location>
        <begin position="138"/>
        <end position="247"/>
    </location>
</feature>
<dbReference type="Pfam" id="PF22725">
    <property type="entry name" value="GFO_IDH_MocA_C3"/>
    <property type="match status" value="1"/>
</dbReference>
<name>A0A6P1TMT6_9FIRM</name>
<dbReference type="Pfam" id="PF01408">
    <property type="entry name" value="GFO_IDH_MocA"/>
    <property type="match status" value="1"/>
</dbReference>
<dbReference type="SUPFAM" id="SSF55347">
    <property type="entry name" value="Glyceraldehyde-3-phosphate dehydrogenase-like, C-terminal domain"/>
    <property type="match status" value="1"/>
</dbReference>
<evidence type="ECO:0000313" key="3">
    <source>
        <dbReference type="EMBL" id="QHQ62314.1"/>
    </source>
</evidence>
<evidence type="ECO:0000259" key="1">
    <source>
        <dbReference type="Pfam" id="PF01408"/>
    </source>
</evidence>
<keyword evidence="4" id="KW-1185">Reference proteome</keyword>
<dbReference type="Proteomes" id="UP000464314">
    <property type="component" value="Chromosome"/>
</dbReference>
<proteinExistence type="predicted"/>
<dbReference type="Gene3D" id="3.40.50.720">
    <property type="entry name" value="NAD(P)-binding Rossmann-like Domain"/>
    <property type="match status" value="1"/>
</dbReference>
<dbReference type="InterPro" id="IPR055170">
    <property type="entry name" value="GFO_IDH_MocA-like_dom"/>
</dbReference>
<organism evidence="3 4">
    <name type="scientific">Anaerocolumna sedimenticola</name>
    <dbReference type="NCBI Taxonomy" id="2696063"/>
    <lineage>
        <taxon>Bacteria</taxon>
        <taxon>Bacillati</taxon>
        <taxon>Bacillota</taxon>
        <taxon>Clostridia</taxon>
        <taxon>Lachnospirales</taxon>
        <taxon>Lachnospiraceae</taxon>
        <taxon>Anaerocolumna</taxon>
    </lineage>
</organism>
<dbReference type="GO" id="GO:0000166">
    <property type="term" value="F:nucleotide binding"/>
    <property type="evidence" value="ECO:0007669"/>
    <property type="project" value="InterPro"/>
</dbReference>
<feature type="domain" description="Gfo/Idh/MocA-like oxidoreductase N-terminal" evidence="1">
    <location>
        <begin position="2"/>
        <end position="117"/>
    </location>
</feature>
<protein>
    <submittedName>
        <fullName evidence="3">Gfo/Idh/MocA family oxidoreductase</fullName>
    </submittedName>
</protein>
<dbReference type="AlphaFoldDB" id="A0A6P1TMT6"/>
<dbReference type="RefSeq" id="WP_161839138.1">
    <property type="nucleotide sequence ID" value="NZ_CP048000.1"/>
</dbReference>
<reference evidence="3 4" key="1">
    <citation type="submission" date="2020-01" db="EMBL/GenBank/DDBJ databases">
        <title>Genome analysis of Anaerocolumna sp. CBA3638.</title>
        <authorList>
            <person name="Kim J."/>
            <person name="Roh S.W."/>
        </authorList>
    </citation>
    <scope>NUCLEOTIDE SEQUENCE [LARGE SCALE GENOMIC DNA]</scope>
    <source>
        <strain evidence="3 4">CBA3638</strain>
    </source>
</reference>
<evidence type="ECO:0000313" key="4">
    <source>
        <dbReference type="Proteomes" id="UP000464314"/>
    </source>
</evidence>
<dbReference type="PANTHER" id="PTHR43054:SF1">
    <property type="entry name" value="SCYLLO-INOSITOL 2-DEHYDROGENASE (NADP(+)) IOLU"/>
    <property type="match status" value="1"/>
</dbReference>
<dbReference type="SUPFAM" id="SSF51735">
    <property type="entry name" value="NAD(P)-binding Rossmann-fold domains"/>
    <property type="match status" value="1"/>
</dbReference>
<dbReference type="Gene3D" id="3.30.360.10">
    <property type="entry name" value="Dihydrodipicolinate Reductase, domain 2"/>
    <property type="match status" value="1"/>
</dbReference>
<dbReference type="InterPro" id="IPR036291">
    <property type="entry name" value="NAD(P)-bd_dom_sf"/>
</dbReference>